<comment type="caution">
    <text evidence="2">The sequence shown here is derived from an EMBL/GenBank/DDBJ whole genome shotgun (WGS) entry which is preliminary data.</text>
</comment>
<evidence type="ECO:0000313" key="3">
    <source>
        <dbReference type="Proteomes" id="UP000478208"/>
    </source>
</evidence>
<dbReference type="RefSeq" id="WP_157363243.1">
    <property type="nucleotide sequence ID" value="NZ_WOWS01000002.1"/>
</dbReference>
<sequence>MKNILKNILVVALMFTALVASADSSLRNSKDESKTILTLTDVIEGNKLLIKDAYGLTLYTEQIENSGDYIKGFDLTELPNGNYYFELVQDFKIKTIPFSVEENTVKFEKDNESTVFKPVVKVEDDLVYISKLALNKQALSIEVYYDNDGYNLLHSETIEGTQDIKRMIKLTEKGSYKIVTKSDGKTFVENFKL</sequence>
<evidence type="ECO:0008006" key="4">
    <source>
        <dbReference type="Google" id="ProtNLM"/>
    </source>
</evidence>
<evidence type="ECO:0000256" key="1">
    <source>
        <dbReference type="SAM" id="SignalP"/>
    </source>
</evidence>
<keyword evidence="3" id="KW-1185">Reference proteome</keyword>
<keyword evidence="1" id="KW-0732">Signal</keyword>
<protein>
    <recommendedName>
        <fullName evidence="4">T9SS C-terminal target domain-containing protein</fullName>
    </recommendedName>
</protein>
<accession>A0A6L6UBS6</accession>
<dbReference type="Proteomes" id="UP000478208">
    <property type="component" value="Unassembled WGS sequence"/>
</dbReference>
<dbReference type="EMBL" id="WOWS01000002">
    <property type="protein sequence ID" value="MUU78357.1"/>
    <property type="molecule type" value="Genomic_DNA"/>
</dbReference>
<proteinExistence type="predicted"/>
<name>A0A6L6UBS6_9FLAO</name>
<evidence type="ECO:0000313" key="2">
    <source>
        <dbReference type="EMBL" id="MUU78357.1"/>
    </source>
</evidence>
<feature type="chain" id="PRO_5027023650" description="T9SS C-terminal target domain-containing protein" evidence="1">
    <location>
        <begin position="23"/>
        <end position="193"/>
    </location>
</feature>
<reference evidence="2 3" key="1">
    <citation type="submission" date="2019-12" db="EMBL/GenBank/DDBJ databases">
        <authorList>
            <person name="Li J."/>
        </authorList>
    </citation>
    <scope>NUCLEOTIDE SEQUENCE [LARGE SCALE GENOMIC DNA]</scope>
    <source>
        <strain evidence="2 3">HL2-2</strain>
    </source>
</reference>
<organism evidence="2 3">
    <name type="scientific">Winogradskyella endarachnes</name>
    <dbReference type="NCBI Taxonomy" id="2681965"/>
    <lineage>
        <taxon>Bacteria</taxon>
        <taxon>Pseudomonadati</taxon>
        <taxon>Bacteroidota</taxon>
        <taxon>Flavobacteriia</taxon>
        <taxon>Flavobacteriales</taxon>
        <taxon>Flavobacteriaceae</taxon>
        <taxon>Winogradskyella</taxon>
    </lineage>
</organism>
<feature type="signal peptide" evidence="1">
    <location>
        <begin position="1"/>
        <end position="22"/>
    </location>
</feature>
<gene>
    <name evidence="2" type="ORF">GN138_07870</name>
</gene>
<dbReference type="AlphaFoldDB" id="A0A6L6UBS6"/>